<accession>H6SMF0</accession>
<dbReference type="HOGENOM" id="CLU_3065663_0_0_5"/>
<sequence>MLLGVLLAQERLNGRLQGFHFGDLTIDTTLGSPQHGLALIEFMSLAFQLRAPF</sequence>
<dbReference type="AlphaFoldDB" id="H6SMF0"/>
<proteinExistence type="predicted"/>
<name>H6SMF0_PARPM</name>
<dbReference type="EMBL" id="HE663493">
    <property type="protein sequence ID" value="CCG06833.1"/>
    <property type="molecule type" value="Genomic_DNA"/>
</dbReference>
<evidence type="ECO:0000313" key="2">
    <source>
        <dbReference type="Proteomes" id="UP000033220"/>
    </source>
</evidence>
<reference evidence="1 2" key="1">
    <citation type="submission" date="2012-02" db="EMBL/GenBank/DDBJ databases">
        <title>Shotgun genome sequence of Phaeospirillum photometricum DSM 122.</title>
        <authorList>
            <person name="Duquesne K."/>
            <person name="Sturgis J."/>
        </authorList>
    </citation>
    <scope>NUCLEOTIDE SEQUENCE [LARGE SCALE GENOMIC DNA]</scope>
    <source>
        <strain evidence="2">DSM122</strain>
    </source>
</reference>
<dbReference type="KEGG" id="rpm:RSPPHO_00207"/>
<evidence type="ECO:0000313" key="1">
    <source>
        <dbReference type="EMBL" id="CCG06833.1"/>
    </source>
</evidence>
<protein>
    <submittedName>
        <fullName evidence="1">Uncharacterized protein</fullName>
    </submittedName>
</protein>
<dbReference type="Proteomes" id="UP000033220">
    <property type="component" value="Chromosome DSM 122"/>
</dbReference>
<keyword evidence="2" id="KW-1185">Reference proteome</keyword>
<organism evidence="1 2">
    <name type="scientific">Pararhodospirillum photometricum DSM 122</name>
    <dbReference type="NCBI Taxonomy" id="1150469"/>
    <lineage>
        <taxon>Bacteria</taxon>
        <taxon>Pseudomonadati</taxon>
        <taxon>Pseudomonadota</taxon>
        <taxon>Alphaproteobacteria</taxon>
        <taxon>Rhodospirillales</taxon>
        <taxon>Rhodospirillaceae</taxon>
        <taxon>Pararhodospirillum</taxon>
    </lineage>
</organism>
<gene>
    <name evidence="1" type="ORF">RSPPHO_00207</name>
</gene>